<evidence type="ECO:0000313" key="3">
    <source>
        <dbReference type="Proteomes" id="UP000536275"/>
    </source>
</evidence>
<dbReference type="Pfam" id="PF08203">
    <property type="entry name" value="RNA_polI_A14"/>
    <property type="match status" value="1"/>
</dbReference>
<protein>
    <submittedName>
        <fullName evidence="2">Uncharacterized protein</fullName>
    </submittedName>
</protein>
<gene>
    <name evidence="2" type="ORF">FOB64_003642</name>
</gene>
<feature type="compositionally biased region" description="Acidic residues" evidence="1">
    <location>
        <begin position="114"/>
        <end position="141"/>
    </location>
</feature>
<accession>A0A8H6BX47</accession>
<feature type="region of interest" description="Disordered" evidence="1">
    <location>
        <begin position="82"/>
        <end position="178"/>
    </location>
</feature>
<dbReference type="EMBL" id="JABWAD010000049">
    <property type="protein sequence ID" value="KAF6069006.1"/>
    <property type="molecule type" value="Genomic_DNA"/>
</dbReference>
<evidence type="ECO:0000313" key="2">
    <source>
        <dbReference type="EMBL" id="KAF6069006.1"/>
    </source>
</evidence>
<dbReference type="Proteomes" id="UP000536275">
    <property type="component" value="Unassembled WGS sequence"/>
</dbReference>
<evidence type="ECO:0000256" key="1">
    <source>
        <dbReference type="SAM" id="MobiDB-lite"/>
    </source>
</evidence>
<feature type="compositionally biased region" description="Basic residues" evidence="1">
    <location>
        <begin position="163"/>
        <end position="178"/>
    </location>
</feature>
<dbReference type="Gene3D" id="6.10.250.3390">
    <property type="match status" value="1"/>
</dbReference>
<name>A0A8H6BX47_CANAX</name>
<feature type="compositionally biased region" description="Basic and acidic residues" evidence="1">
    <location>
        <begin position="102"/>
        <end position="113"/>
    </location>
</feature>
<sequence length="178" mass="20014">MSTYRSKRAIPSAINTPTTVRVHRVNDTTSSEAERILTSFIDASEINISGKGTAETNTTGISGGNESPAIVSQLKRIQRSLRGLPPLMSEEQFTKSNASLEDSERPNKKIKFDESDDNLSTEKVTEDEEDKLNENIEEVVSEDEKAEHKKEKKSKKDKSSKEKTKRNIRKSTNTRKSR</sequence>
<dbReference type="InterPro" id="IPR013239">
    <property type="entry name" value="RNA_polI_Rpa14"/>
</dbReference>
<proteinExistence type="predicted"/>
<dbReference type="AlphaFoldDB" id="A0A8H6BX47"/>
<organism evidence="2 3">
    <name type="scientific">Candida albicans</name>
    <name type="common">Yeast</name>
    <dbReference type="NCBI Taxonomy" id="5476"/>
    <lineage>
        <taxon>Eukaryota</taxon>
        <taxon>Fungi</taxon>
        <taxon>Dikarya</taxon>
        <taxon>Ascomycota</taxon>
        <taxon>Saccharomycotina</taxon>
        <taxon>Pichiomycetes</taxon>
        <taxon>Debaryomycetaceae</taxon>
        <taxon>Candida/Lodderomyces clade</taxon>
        <taxon>Candida</taxon>
    </lineage>
</organism>
<comment type="caution">
    <text evidence="2">The sequence shown here is derived from an EMBL/GenBank/DDBJ whole genome shotgun (WGS) entry which is preliminary data.</text>
</comment>
<reference evidence="2 3" key="1">
    <citation type="submission" date="2020-03" db="EMBL/GenBank/DDBJ databases">
        <title>FDA dAtabase for Regulatory Grade micrObial Sequences (FDA-ARGOS): Supporting development and validation of Infectious Disease Dx tests.</title>
        <authorList>
            <person name="Campos J."/>
            <person name="Goldberg B."/>
            <person name="Tallon L."/>
            <person name="Sadzewicz L."/>
            <person name="Vavikolanu K."/>
            <person name="Mehta A."/>
            <person name="Aluvathingal J."/>
            <person name="Nadendla S."/>
            <person name="Nandy P."/>
            <person name="Geyer C."/>
            <person name="Yan Y."/>
            <person name="Sichtig H."/>
        </authorList>
    </citation>
    <scope>NUCLEOTIDE SEQUENCE [LARGE SCALE GENOMIC DNA]</scope>
    <source>
        <strain evidence="2 3">FDAARGOS_656</strain>
    </source>
</reference>